<evidence type="ECO:0000313" key="2">
    <source>
        <dbReference type="Proteomes" id="UP000281084"/>
    </source>
</evidence>
<name>A0A3A8FNS5_9GAMM</name>
<dbReference type="Proteomes" id="UP000281084">
    <property type="component" value="Unassembled WGS sequence"/>
</dbReference>
<reference evidence="1 2" key="1">
    <citation type="submission" date="2018-09" db="EMBL/GenBank/DDBJ databases">
        <title>The draft genome of Acinetobacter spp. strains.</title>
        <authorList>
            <person name="Qin J."/>
            <person name="Feng Y."/>
            <person name="Zong Z."/>
        </authorList>
    </citation>
    <scope>NUCLEOTIDE SEQUENCE [LARGE SCALE GENOMIC DNA]</scope>
    <source>
        <strain evidence="1 2">WCHAc060002</strain>
    </source>
</reference>
<dbReference type="RefSeq" id="WP_120368199.1">
    <property type="nucleotide sequence ID" value="NZ_RAXZ01000031.1"/>
</dbReference>
<accession>A0A3A8FNS5</accession>
<comment type="caution">
    <text evidence="1">The sequence shown here is derived from an EMBL/GenBank/DDBJ whole genome shotgun (WGS) entry which is preliminary data.</text>
</comment>
<evidence type="ECO:0008006" key="3">
    <source>
        <dbReference type="Google" id="ProtNLM"/>
    </source>
</evidence>
<protein>
    <recommendedName>
        <fullName evidence="3">FinQ</fullName>
    </recommendedName>
</protein>
<proteinExistence type="predicted"/>
<organism evidence="1 2">
    <name type="scientific">Acinetobacter cumulans</name>
    <dbReference type="NCBI Taxonomy" id="2136182"/>
    <lineage>
        <taxon>Bacteria</taxon>
        <taxon>Pseudomonadati</taxon>
        <taxon>Pseudomonadota</taxon>
        <taxon>Gammaproteobacteria</taxon>
        <taxon>Moraxellales</taxon>
        <taxon>Moraxellaceae</taxon>
        <taxon>Acinetobacter</taxon>
    </lineage>
</organism>
<dbReference type="EMBL" id="RAXZ01000031">
    <property type="protein sequence ID" value="RKG48625.1"/>
    <property type="molecule type" value="Genomic_DNA"/>
</dbReference>
<dbReference type="InterPro" id="IPR058915">
    <property type="entry name" value="AcrVA2-like"/>
</dbReference>
<gene>
    <name evidence="1" type="ORF">D7V64_14860</name>
</gene>
<dbReference type="Pfam" id="PF26125">
    <property type="entry name" value="AcrVA2-like"/>
    <property type="match status" value="1"/>
</dbReference>
<sequence length="342" mass="39713">MTNLSNEFAIPLKVVTARCQHLKASFKGIFNKIESKAIKYKNDDKKISSLVTWDDWIYAGLDCYAPDWQKGLNVGDAIPDHLINNLPCPTGELVTLGSWMLTKNIYRFENEVATELTKSKFEGNLPNFLINVPELCIYVQTDNFDLHFQQSKIYGVIFTLTELCYQKVLVSTIFLDTGLTRTIVLLVNEEKAIEDCLSDFIDEFHDDRSILDENEIDQYQSLQKQLINILLWFSLSKPDYVPLLPDNHKERVGVQIVKRVPRLFEAQKYKPFIAGKEMSKQIKAVNDQLTEYSKQSSKVHRRPHLRRAHYHLYWYGAKGSYERYDFKWIPITLVGGTIKNMD</sequence>
<evidence type="ECO:0000313" key="1">
    <source>
        <dbReference type="EMBL" id="RKG48625.1"/>
    </source>
</evidence>
<dbReference type="AlphaFoldDB" id="A0A3A8FNS5"/>